<evidence type="ECO:0000259" key="6">
    <source>
        <dbReference type="Pfam" id="PF03358"/>
    </source>
</evidence>
<name>A0A315XPF0_9EURY</name>
<organism evidence="7 8">
    <name type="scientific">Methanobrevibacter thaueri</name>
    <dbReference type="NCBI Taxonomy" id="190975"/>
    <lineage>
        <taxon>Archaea</taxon>
        <taxon>Methanobacteriati</taxon>
        <taxon>Methanobacteriota</taxon>
        <taxon>Methanomada group</taxon>
        <taxon>Methanobacteria</taxon>
        <taxon>Methanobacteriales</taxon>
        <taxon>Methanobacteriaceae</taxon>
        <taxon>Methanobrevibacter</taxon>
    </lineage>
</organism>
<proteinExistence type="inferred from homology"/>
<dbReference type="OrthoDB" id="9059at2157"/>
<accession>A0A315XPF0</accession>
<dbReference type="Gene3D" id="3.40.50.360">
    <property type="match status" value="1"/>
</dbReference>
<comment type="similarity">
    <text evidence="5">Belongs to the SsuE family. Isf subfamily.</text>
</comment>
<keyword evidence="4" id="KW-0288">FMN</keyword>
<evidence type="ECO:0000256" key="1">
    <source>
        <dbReference type="ARBA" id="ARBA00001917"/>
    </source>
</evidence>
<comment type="caution">
    <text evidence="7">The sequence shown here is derived from an EMBL/GenBank/DDBJ whole genome shotgun (WGS) entry which is preliminary data.</text>
</comment>
<reference evidence="7 8" key="1">
    <citation type="submission" date="2017-03" db="EMBL/GenBank/DDBJ databases">
        <title>Genome sequence of Methanobrevibacter thaueri.</title>
        <authorList>
            <person name="Poehlein A."/>
            <person name="Seedorf H."/>
            <person name="Daniel R."/>
        </authorList>
    </citation>
    <scope>NUCLEOTIDE SEQUENCE [LARGE SCALE GENOMIC DNA]</scope>
    <source>
        <strain evidence="7 8">DSM 11995</strain>
    </source>
</reference>
<dbReference type="InterPro" id="IPR005025">
    <property type="entry name" value="FMN_Rdtase-like_dom"/>
</dbReference>
<keyword evidence="8" id="KW-1185">Reference proteome</keyword>
<feature type="domain" description="NADPH-dependent FMN reductase-like" evidence="6">
    <location>
        <begin position="1"/>
        <end position="128"/>
    </location>
</feature>
<evidence type="ECO:0000313" key="7">
    <source>
        <dbReference type="EMBL" id="PWB87843.1"/>
    </source>
</evidence>
<protein>
    <submittedName>
        <fullName evidence="7">NADPH-dependent FMN reductase</fullName>
    </submittedName>
</protein>
<keyword evidence="3" id="KW-0285">Flavoprotein</keyword>
<evidence type="ECO:0000313" key="8">
    <source>
        <dbReference type="Proteomes" id="UP000251717"/>
    </source>
</evidence>
<dbReference type="EMBL" id="MZGS01000016">
    <property type="protein sequence ID" value="PWB87843.1"/>
    <property type="molecule type" value="Genomic_DNA"/>
</dbReference>
<evidence type="ECO:0000256" key="3">
    <source>
        <dbReference type="ARBA" id="ARBA00022630"/>
    </source>
</evidence>
<evidence type="ECO:0000256" key="5">
    <source>
        <dbReference type="ARBA" id="ARBA00038292"/>
    </source>
</evidence>
<dbReference type="AlphaFoldDB" id="A0A315XPF0"/>
<dbReference type="RefSeq" id="WP_116591415.1">
    <property type="nucleotide sequence ID" value="NZ_MZGS01000016.1"/>
</dbReference>
<comment type="cofactor">
    <cofactor evidence="2">
        <name>[4Fe-4S] cluster</name>
        <dbReference type="ChEBI" id="CHEBI:49883"/>
    </cofactor>
</comment>
<dbReference type="PANTHER" id="PTHR43278">
    <property type="entry name" value="NAD(P)H-DEPENDENT FMN-CONTAINING OXIDOREDUCTASE YWQN-RELATED"/>
    <property type="match status" value="1"/>
</dbReference>
<comment type="cofactor">
    <cofactor evidence="1">
        <name>FMN</name>
        <dbReference type="ChEBI" id="CHEBI:58210"/>
    </cofactor>
</comment>
<dbReference type="SUPFAM" id="SSF52218">
    <property type="entry name" value="Flavoproteins"/>
    <property type="match status" value="1"/>
</dbReference>
<dbReference type="PANTHER" id="PTHR43278:SF2">
    <property type="entry name" value="IRON-SULFUR FLAVOPROTEIN"/>
    <property type="match status" value="1"/>
</dbReference>
<dbReference type="InterPro" id="IPR029039">
    <property type="entry name" value="Flavoprotein-like_sf"/>
</dbReference>
<dbReference type="Pfam" id="PF03358">
    <property type="entry name" value="FMN_red"/>
    <property type="match status" value="1"/>
</dbReference>
<evidence type="ECO:0000256" key="2">
    <source>
        <dbReference type="ARBA" id="ARBA00001966"/>
    </source>
</evidence>
<gene>
    <name evidence="7" type="ORF">MBBTH_04300</name>
</gene>
<dbReference type="GO" id="GO:0016491">
    <property type="term" value="F:oxidoreductase activity"/>
    <property type="evidence" value="ECO:0007669"/>
    <property type="project" value="InterPro"/>
</dbReference>
<evidence type="ECO:0000256" key="4">
    <source>
        <dbReference type="ARBA" id="ARBA00022643"/>
    </source>
</evidence>
<dbReference type="InterPro" id="IPR051796">
    <property type="entry name" value="ISF_SsuE-like"/>
</dbReference>
<dbReference type="Proteomes" id="UP000251717">
    <property type="component" value="Unassembled WGS sequence"/>
</dbReference>
<sequence length="210" mass="23976">MKTVVVNASPRKKWNTSEILQSAQKGAESVGAETEYFNLYDMVYTGCRSCLVCKLKDKTKGKCYWRDDLTPLIEKILDADCLLIGSPIYFGHPTSEFMALIERLIFCIMSYDDGSSYYAGKVNVGIFYTMNAPLEFYENSMKDSLATTEYLFSFLNGKIVSYPVCDTMQVSDYSKYNMNGFSQEAKERQWIMQFPNDLEKAFEIGAELSK</sequence>